<organism evidence="3 4">
    <name type="scientific">Thermoclostridium stercorarium subsp. leptospartum DSM 9219</name>
    <dbReference type="NCBI Taxonomy" id="1346611"/>
    <lineage>
        <taxon>Bacteria</taxon>
        <taxon>Bacillati</taxon>
        <taxon>Bacillota</taxon>
        <taxon>Clostridia</taxon>
        <taxon>Eubacteriales</taxon>
        <taxon>Oscillospiraceae</taxon>
        <taxon>Thermoclostridium</taxon>
    </lineage>
</organism>
<dbReference type="InterPro" id="IPR013411">
    <property type="entry name" value="CRISPR-assoc_RAMP_Csx7"/>
</dbReference>
<dbReference type="Proteomes" id="UP000092931">
    <property type="component" value="Chromosome"/>
</dbReference>
<dbReference type="EMBL" id="CP014673">
    <property type="protein sequence ID" value="ANX00392.1"/>
    <property type="molecule type" value="Genomic_DNA"/>
</dbReference>
<dbReference type="NCBIfam" id="TIGR02581">
    <property type="entry name" value="cas_cyan_RAMP"/>
    <property type="match status" value="1"/>
</dbReference>
<accession>A0A1B1YI47</accession>
<evidence type="ECO:0000259" key="2">
    <source>
        <dbReference type="Pfam" id="PF03787"/>
    </source>
</evidence>
<sequence>MFSRLYNEAVIEFDMHTESPLFIKSGLDDQLNPAAVEHTFFVTYKNGEPVPAIPGSSLKGVFRSTAEQLLKEHGVCNILSKVDSCSYRIRQEERNKEERNKSENQDNYGQMSLGEIRYKKSCPVCKLFGSQVLKSRITFNDACPVGEYKTGKRAAVAIDRITGASRSGALYDFEYIENAVFKCRIQLRNFFRWQVKLIFEIFNRIDDGYTTFGGFSSKGFGRMRIENVSMTVRYYDKGKKAEGYSDKELYIEKNITGREAISELLKDIKFDEAAFKGCDLKHDKAL</sequence>
<dbReference type="Pfam" id="PF03787">
    <property type="entry name" value="RAMPs"/>
    <property type="match status" value="1"/>
</dbReference>
<evidence type="ECO:0000313" key="4">
    <source>
        <dbReference type="Proteomes" id="UP000092931"/>
    </source>
</evidence>
<dbReference type="AlphaFoldDB" id="A0A1B1YI47"/>
<dbReference type="GO" id="GO:0051607">
    <property type="term" value="P:defense response to virus"/>
    <property type="evidence" value="ECO:0007669"/>
    <property type="project" value="UniProtKB-KW"/>
</dbReference>
<dbReference type="PANTHER" id="PTHR35579:SF6">
    <property type="entry name" value="DUF324 DOMAIN-CONTAINING PROTEIN"/>
    <property type="match status" value="1"/>
</dbReference>
<dbReference type="InterPro" id="IPR005537">
    <property type="entry name" value="RAMP_III_fam"/>
</dbReference>
<reference evidence="3 4" key="1">
    <citation type="submission" date="2016-02" db="EMBL/GenBank/DDBJ databases">
        <title>Comparison of Clostridium stercorarium subspecies using comparative genomics and transcriptomics.</title>
        <authorList>
            <person name="Schellenberg J."/>
            <person name="Thallinger G."/>
            <person name="Levin D.B."/>
            <person name="Zhang X."/>
            <person name="Alvare G."/>
            <person name="Fristensky B."/>
            <person name="Sparling R."/>
        </authorList>
    </citation>
    <scope>NUCLEOTIDE SEQUENCE [LARGE SCALE GENOMIC DNA]</scope>
    <source>
        <strain evidence="3 4">DSM 9219</strain>
    </source>
</reference>
<evidence type="ECO:0000313" key="3">
    <source>
        <dbReference type="EMBL" id="ANX00392.1"/>
    </source>
</evidence>
<dbReference type="InterPro" id="IPR052216">
    <property type="entry name" value="CRISPR_Csm3_endoribonuclease"/>
</dbReference>
<proteinExistence type="predicted"/>
<gene>
    <name evidence="3" type="ORF">CSTERLE_01685</name>
</gene>
<name>A0A1B1YI47_THEST</name>
<dbReference type="RefSeq" id="WP_034843756.1">
    <property type="nucleotide sequence ID" value="NZ_CP014673.1"/>
</dbReference>
<keyword evidence="1" id="KW-0051">Antiviral defense</keyword>
<protein>
    <submittedName>
        <fullName evidence="3">CRISPR-associated protein Csm3</fullName>
    </submittedName>
</protein>
<dbReference type="PANTHER" id="PTHR35579">
    <property type="entry name" value="CRISPR SYSTEM CMS ENDORIBONUCLEASE CSM3"/>
    <property type="match status" value="1"/>
</dbReference>
<feature type="domain" description="CRISPR type III-associated protein" evidence="2">
    <location>
        <begin position="16"/>
        <end position="224"/>
    </location>
</feature>
<evidence type="ECO:0000256" key="1">
    <source>
        <dbReference type="ARBA" id="ARBA00023118"/>
    </source>
</evidence>